<keyword evidence="2" id="KW-1185">Reference proteome</keyword>
<protein>
    <recommendedName>
        <fullName evidence="3">DUF5348 domain-containing protein</fullName>
    </recommendedName>
</protein>
<reference evidence="2" key="1">
    <citation type="submission" date="2016-10" db="EMBL/GenBank/DDBJ databases">
        <authorList>
            <person name="Varghese N."/>
            <person name="Submissions S."/>
        </authorList>
    </citation>
    <scope>NUCLEOTIDE SEQUENCE [LARGE SCALE GENOMIC DNA]</scope>
    <source>
        <strain evidence="2">SP</strain>
    </source>
</reference>
<evidence type="ECO:0000313" key="1">
    <source>
        <dbReference type="EMBL" id="SDY24575.1"/>
    </source>
</evidence>
<accession>A0A1H3IAX3</accession>
<dbReference type="Proteomes" id="UP000198935">
    <property type="component" value="Unassembled WGS sequence"/>
</dbReference>
<sequence>MEQLENYKVRVQFLNKRVEAGELKLGCQGEIYHLYINDEWHYSGIWQQDKQDILLNNGVIRMNKKINLEQPAMH</sequence>
<evidence type="ECO:0008006" key="3">
    <source>
        <dbReference type="Google" id="ProtNLM"/>
    </source>
</evidence>
<dbReference type="OrthoDB" id="9921223at2"/>
<name>A0A1H3IAX3_9BACI</name>
<dbReference type="EMBL" id="FNPI01000001">
    <property type="protein sequence ID" value="SDY24575.1"/>
    <property type="molecule type" value="Genomic_DNA"/>
</dbReference>
<gene>
    <name evidence="1" type="ORF">SAMN05421736_101763</name>
</gene>
<evidence type="ECO:0000313" key="2">
    <source>
        <dbReference type="Proteomes" id="UP000198935"/>
    </source>
</evidence>
<organism evidence="1 2">
    <name type="scientific">Evansella caseinilytica</name>
    <dbReference type="NCBI Taxonomy" id="1503961"/>
    <lineage>
        <taxon>Bacteria</taxon>
        <taxon>Bacillati</taxon>
        <taxon>Bacillota</taxon>
        <taxon>Bacilli</taxon>
        <taxon>Bacillales</taxon>
        <taxon>Bacillaceae</taxon>
        <taxon>Evansella</taxon>
    </lineage>
</organism>
<dbReference type="STRING" id="1503961.SAMN05421736_101763"/>
<proteinExistence type="predicted"/>
<dbReference type="AlphaFoldDB" id="A0A1H3IAX3"/>